<accession>A0A0L0H800</accession>
<dbReference type="eggNOG" id="KOG2262">
    <property type="taxonomic scope" value="Eukaryota"/>
</dbReference>
<protein>
    <submittedName>
        <fullName evidence="10">OPT family small oligopeptide transporter</fullName>
    </submittedName>
</protein>
<evidence type="ECO:0000256" key="2">
    <source>
        <dbReference type="ARBA" id="ARBA00008807"/>
    </source>
</evidence>
<dbReference type="Pfam" id="PF03169">
    <property type="entry name" value="OPT"/>
    <property type="match status" value="1"/>
</dbReference>
<feature type="transmembrane region" description="Helical" evidence="9">
    <location>
        <begin position="238"/>
        <end position="256"/>
    </location>
</feature>
<feature type="transmembrane region" description="Helical" evidence="9">
    <location>
        <begin position="490"/>
        <end position="513"/>
    </location>
</feature>
<feature type="transmembrane region" description="Helical" evidence="9">
    <location>
        <begin position="576"/>
        <end position="596"/>
    </location>
</feature>
<sequence>MRDSKEFEKDKTLFPPSLREDVLPGLDKKEKYDKDYEDDVFVEEDDVDKAINAVVPTTDDPSAPTFSFRVMVLGTLWCVLLGGANSILAFRTNPFGVTSTVATLLSFPMGKFLARVLPDKSVTVYKWTFSLNPGPFSQKEHVLISIIAGAGAAGAYGLDNVVTQKAELFMGNQSINIWESFAWILASQFIGFGLAGIMRRFVVWPKQMMWPSTLSLIALFVSFHGSEKEKRLSKSSRWRMSRFTFFLVAFAGAFAYTWLPEYLMVVLQTVSVLCLITTNKKARFLGSSDNGGGIGIGALSFDWTYIGGGFLTAPFWATLNYIGSNWLWTWVLTPIVFYSNAFGMDQQLTTGARDQDNMTLPVLNSVSLFDNTGNIVSPLKLYNKTTFDLDETAYQQLGPVRITSLFALNYGSSFMAVAATVSHVVLWYGRDIWRQIKEIMNRSGRQETDIHNELMKAYPEVPEIVYLGILVVMTIAMILVAQFSAFEMPIWAVLLAIGLAGIMILPIGVILAITGTQMFLNVLTEFVIGLMIPGKTVAVMAFKSLGTNTAIQAMSLLGDLKLGHYMKIAPRAMLAAQFYGTFVGAIVSTIATFFVMSSMEIGKGDWQALSYRTFYSAGAIWGAIGPQRFFGIGAIYGPLLWCFLIGLLLPILPWLGNKIHPSRRWMYINIPLIAYFSGAGGLQNHYIMPLIAAFIFQYYLFRHANDWWKKYNYVLAVALDSGAAVCILVITVLTNMQLNAPVWAWNPDIRGGVQFDYYCTDGSFTAPPAEK</sequence>
<feature type="transmembrane region" description="Helical" evidence="9">
    <location>
        <begin position="291"/>
        <end position="317"/>
    </location>
</feature>
<evidence type="ECO:0000256" key="6">
    <source>
        <dbReference type="ARBA" id="ARBA00022927"/>
    </source>
</evidence>
<comment type="subcellular location">
    <subcellularLocation>
        <location evidence="1">Membrane</location>
        <topology evidence="1">Multi-pass membrane protein</topology>
    </subcellularLocation>
</comment>
<proteinExistence type="inferred from homology"/>
<organism evidence="10 11">
    <name type="scientific">Spizellomyces punctatus (strain DAOM BR117)</name>
    <dbReference type="NCBI Taxonomy" id="645134"/>
    <lineage>
        <taxon>Eukaryota</taxon>
        <taxon>Fungi</taxon>
        <taxon>Fungi incertae sedis</taxon>
        <taxon>Chytridiomycota</taxon>
        <taxon>Chytridiomycota incertae sedis</taxon>
        <taxon>Chytridiomycetes</taxon>
        <taxon>Spizellomycetales</taxon>
        <taxon>Spizellomycetaceae</taxon>
        <taxon>Spizellomyces</taxon>
    </lineage>
</organism>
<evidence type="ECO:0000313" key="11">
    <source>
        <dbReference type="Proteomes" id="UP000053201"/>
    </source>
</evidence>
<evidence type="ECO:0000313" key="10">
    <source>
        <dbReference type="EMBL" id="KNC97645.1"/>
    </source>
</evidence>
<feature type="transmembrane region" description="Helical" evidence="9">
    <location>
        <begin position="407"/>
        <end position="428"/>
    </location>
</feature>
<dbReference type="InterPro" id="IPR004813">
    <property type="entry name" value="OPT"/>
</dbReference>
<keyword evidence="6" id="KW-0653">Protein transport</keyword>
<dbReference type="GeneID" id="27690358"/>
<evidence type="ECO:0000256" key="5">
    <source>
        <dbReference type="ARBA" id="ARBA00022856"/>
    </source>
</evidence>
<evidence type="ECO:0000256" key="4">
    <source>
        <dbReference type="ARBA" id="ARBA00022692"/>
    </source>
</evidence>
<evidence type="ECO:0000256" key="1">
    <source>
        <dbReference type="ARBA" id="ARBA00004141"/>
    </source>
</evidence>
<feature type="transmembrane region" description="Helical" evidence="9">
    <location>
        <begin position="141"/>
        <end position="159"/>
    </location>
</feature>
<gene>
    <name evidence="10" type="ORF">SPPG_07113</name>
</gene>
<dbReference type="InterPro" id="IPR004648">
    <property type="entry name" value="Oligpept_transpt"/>
</dbReference>
<feature type="transmembrane region" description="Helical" evidence="9">
    <location>
        <begin position="608"/>
        <end position="624"/>
    </location>
</feature>
<keyword evidence="11" id="KW-1185">Reference proteome</keyword>
<feature type="transmembrane region" description="Helical" evidence="9">
    <location>
        <begin position="664"/>
        <end position="680"/>
    </location>
</feature>
<dbReference type="AlphaFoldDB" id="A0A0L0H800"/>
<evidence type="ECO:0000256" key="3">
    <source>
        <dbReference type="ARBA" id="ARBA00022448"/>
    </source>
</evidence>
<dbReference type="GO" id="GO:0035673">
    <property type="term" value="F:oligopeptide transmembrane transporter activity"/>
    <property type="evidence" value="ECO:0007669"/>
    <property type="project" value="InterPro"/>
</dbReference>
<keyword evidence="4 9" id="KW-0812">Transmembrane</keyword>
<dbReference type="VEuPathDB" id="FungiDB:SPPG_07113"/>
<keyword evidence="5" id="KW-0571">Peptide transport</keyword>
<reference evidence="10 11" key="1">
    <citation type="submission" date="2009-08" db="EMBL/GenBank/DDBJ databases">
        <title>The Genome Sequence of Spizellomyces punctatus strain DAOM BR117.</title>
        <authorList>
            <consortium name="The Broad Institute Genome Sequencing Platform"/>
            <person name="Russ C."/>
            <person name="Cuomo C."/>
            <person name="Shea T."/>
            <person name="Young S.K."/>
            <person name="Zeng Q."/>
            <person name="Koehrsen M."/>
            <person name="Haas B."/>
            <person name="Borodovsky M."/>
            <person name="Guigo R."/>
            <person name="Alvarado L."/>
            <person name="Berlin A."/>
            <person name="Bochicchio J."/>
            <person name="Borenstein D."/>
            <person name="Chapman S."/>
            <person name="Chen Z."/>
            <person name="Engels R."/>
            <person name="Freedman E."/>
            <person name="Gellesch M."/>
            <person name="Goldberg J."/>
            <person name="Griggs A."/>
            <person name="Gujja S."/>
            <person name="Heiman D."/>
            <person name="Hepburn T."/>
            <person name="Howarth C."/>
            <person name="Jen D."/>
            <person name="Larson L."/>
            <person name="Lewis B."/>
            <person name="Mehta T."/>
            <person name="Park D."/>
            <person name="Pearson M."/>
            <person name="Roberts A."/>
            <person name="Saif S."/>
            <person name="Shenoy N."/>
            <person name="Sisk P."/>
            <person name="Stolte C."/>
            <person name="Sykes S."/>
            <person name="Thomson T."/>
            <person name="Walk T."/>
            <person name="White J."/>
            <person name="Yandava C."/>
            <person name="Burger G."/>
            <person name="Gray M.W."/>
            <person name="Holland P.W.H."/>
            <person name="King N."/>
            <person name="Lang F.B.F."/>
            <person name="Roger A.J."/>
            <person name="Ruiz-Trillo I."/>
            <person name="Lander E."/>
            <person name="Nusbaum C."/>
        </authorList>
    </citation>
    <scope>NUCLEOTIDE SEQUENCE [LARGE SCALE GENOMIC DNA]</scope>
    <source>
        <strain evidence="10 11">DAOM BR117</strain>
    </source>
</reference>
<keyword evidence="8 9" id="KW-0472">Membrane</keyword>
<keyword evidence="7 9" id="KW-1133">Transmembrane helix</keyword>
<dbReference type="PANTHER" id="PTHR22601">
    <property type="entry name" value="ISP4 LIKE PROTEIN"/>
    <property type="match status" value="1"/>
</dbReference>
<evidence type="ECO:0000256" key="9">
    <source>
        <dbReference type="SAM" id="Phobius"/>
    </source>
</evidence>
<evidence type="ECO:0000256" key="7">
    <source>
        <dbReference type="ARBA" id="ARBA00022989"/>
    </source>
</evidence>
<dbReference type="GO" id="GO:0016020">
    <property type="term" value="C:membrane"/>
    <property type="evidence" value="ECO:0007669"/>
    <property type="project" value="UniProtKB-SubCell"/>
</dbReference>
<feature type="transmembrane region" description="Helical" evidence="9">
    <location>
        <begin position="713"/>
        <end position="733"/>
    </location>
</feature>
<feature type="transmembrane region" description="Helical" evidence="9">
    <location>
        <begin position="520"/>
        <end position="542"/>
    </location>
</feature>
<dbReference type="NCBIfam" id="TIGR00728">
    <property type="entry name" value="OPT_sfam"/>
    <property type="match status" value="1"/>
</dbReference>
<feature type="transmembrane region" description="Helical" evidence="9">
    <location>
        <begin position="180"/>
        <end position="202"/>
    </location>
</feature>
<feature type="transmembrane region" description="Helical" evidence="9">
    <location>
        <begin position="464"/>
        <end position="484"/>
    </location>
</feature>
<dbReference type="OrthoDB" id="9986677at2759"/>
<feature type="transmembrane region" description="Helical" evidence="9">
    <location>
        <begin position="95"/>
        <end position="114"/>
    </location>
</feature>
<dbReference type="GO" id="GO:0015031">
    <property type="term" value="P:protein transport"/>
    <property type="evidence" value="ECO:0007669"/>
    <property type="project" value="UniProtKB-KW"/>
</dbReference>
<feature type="transmembrane region" description="Helical" evidence="9">
    <location>
        <begin position="66"/>
        <end position="88"/>
    </location>
</feature>
<dbReference type="OMA" id="QPWWAAL"/>
<dbReference type="RefSeq" id="XP_016605685.1">
    <property type="nucleotide sequence ID" value="XM_016755292.1"/>
</dbReference>
<dbReference type="Proteomes" id="UP000053201">
    <property type="component" value="Unassembled WGS sequence"/>
</dbReference>
<dbReference type="InParanoid" id="A0A0L0H800"/>
<evidence type="ECO:0000256" key="8">
    <source>
        <dbReference type="ARBA" id="ARBA00023136"/>
    </source>
</evidence>
<feature type="transmembrane region" description="Helical" evidence="9">
    <location>
        <begin position="630"/>
        <end position="652"/>
    </location>
</feature>
<feature type="transmembrane region" description="Helical" evidence="9">
    <location>
        <begin position="686"/>
        <end position="701"/>
    </location>
</feature>
<name>A0A0L0H800_SPIPD</name>
<keyword evidence="3" id="KW-0813">Transport</keyword>
<dbReference type="NCBIfam" id="TIGR00727">
    <property type="entry name" value="ISP4_OPT"/>
    <property type="match status" value="1"/>
</dbReference>
<comment type="similarity">
    <text evidence="2">Belongs to the oligopeptide OPT transporter family.</text>
</comment>
<feature type="transmembrane region" description="Helical" evidence="9">
    <location>
        <begin position="208"/>
        <end position="226"/>
    </location>
</feature>
<dbReference type="EMBL" id="KQ257463">
    <property type="protein sequence ID" value="KNC97645.1"/>
    <property type="molecule type" value="Genomic_DNA"/>
</dbReference>